<organism evidence="1 2">
    <name type="scientific">Bacillus cereus VD133</name>
    <dbReference type="NCBI Taxonomy" id="1053233"/>
    <lineage>
        <taxon>Bacteria</taxon>
        <taxon>Bacillati</taxon>
        <taxon>Bacillota</taxon>
        <taxon>Bacilli</taxon>
        <taxon>Bacillales</taxon>
        <taxon>Bacillaceae</taxon>
        <taxon>Bacillus</taxon>
        <taxon>Bacillus cereus group</taxon>
    </lineage>
</organism>
<comment type="caution">
    <text evidence="1">The sequence shown here is derived from an EMBL/GenBank/DDBJ whole genome shotgun (WGS) entry which is preliminary data.</text>
</comment>
<dbReference type="AlphaFoldDB" id="A0A9W5PJC0"/>
<gene>
    <name evidence="1" type="ORF">IIU_06986</name>
</gene>
<proteinExistence type="predicted"/>
<sequence>MTGWIKLHRKIMHNPIFHDFQLYRLWSICLMSANHAKGQVVIDGNVMEIEEGQFVVGRFSLYDLYNRGLSPKDKVRGEKTPYRWLEKLEKLGYLTLEKTSKYTVVTVVNWGFYQGSDQESDHQVDQQMTIKRPTDDHQMTTNKNVKNVKNEKKKNTSRLKYEITDMENAKLLFKLMLENNENCKEPNWNSWANEMRLMRERDKRTDEHIQYVIKWSQRDSFWKTNILSPSKLRKQFDQLIVRIKEEKEKEEKKKAKQEGFDLSD</sequence>
<evidence type="ECO:0008006" key="3">
    <source>
        <dbReference type="Google" id="ProtNLM"/>
    </source>
</evidence>
<dbReference type="RefSeq" id="WP_016110662.1">
    <property type="nucleotide sequence ID" value="NZ_KB976179.1"/>
</dbReference>
<protein>
    <recommendedName>
        <fullName evidence="3">DnaD and phage-associated domain-containing protein</fullName>
    </recommendedName>
</protein>
<name>A0A9W5PJC0_BACCE</name>
<evidence type="ECO:0000313" key="1">
    <source>
        <dbReference type="EMBL" id="EOO23579.1"/>
    </source>
</evidence>
<dbReference type="Proteomes" id="UP000014018">
    <property type="component" value="Unassembled WGS sequence"/>
</dbReference>
<evidence type="ECO:0000313" key="2">
    <source>
        <dbReference type="Proteomes" id="UP000014018"/>
    </source>
</evidence>
<reference evidence="1 2" key="1">
    <citation type="submission" date="2012-12" db="EMBL/GenBank/DDBJ databases">
        <title>The Genome Sequence of Bacillus cereus VD133.</title>
        <authorList>
            <consortium name="The Broad Institute Genome Sequencing Platform"/>
            <consortium name="The Broad Institute Genome Sequencing Center for Infectious Disease"/>
            <person name="Feldgarden M."/>
            <person name="Van der Auwera G.A."/>
            <person name="Mahillon J."/>
            <person name="Duprez V."/>
            <person name="Timmery S."/>
            <person name="Mattelet C."/>
            <person name="Dierick K."/>
            <person name="Sun M."/>
            <person name="Yu Z."/>
            <person name="Zhu L."/>
            <person name="Hu X."/>
            <person name="Shank E.B."/>
            <person name="Swiecicka I."/>
            <person name="Hansen B.M."/>
            <person name="Andrup L."/>
            <person name="Walker B."/>
            <person name="Young S.K."/>
            <person name="Zeng Q."/>
            <person name="Gargeya S."/>
            <person name="Fitzgerald M."/>
            <person name="Haas B."/>
            <person name="Abouelleil A."/>
            <person name="Alvarado L."/>
            <person name="Arachchi H.M."/>
            <person name="Berlin A.M."/>
            <person name="Chapman S.B."/>
            <person name="Dewar J."/>
            <person name="Goldberg J."/>
            <person name="Griggs A."/>
            <person name="Gujja S."/>
            <person name="Hansen M."/>
            <person name="Howarth C."/>
            <person name="Imamovic A."/>
            <person name="Larimer J."/>
            <person name="McCowan C."/>
            <person name="Murphy C."/>
            <person name="Neiman D."/>
            <person name="Pearson M."/>
            <person name="Priest M."/>
            <person name="Roberts A."/>
            <person name="Saif S."/>
            <person name="Shea T."/>
            <person name="Sisk P."/>
            <person name="Sykes S."/>
            <person name="Wortman J."/>
            <person name="Nusbaum C."/>
            <person name="Birren B."/>
        </authorList>
    </citation>
    <scope>NUCLEOTIDE SEQUENCE [LARGE SCALE GENOMIC DNA]</scope>
    <source>
        <strain evidence="1 2">VD133</strain>
    </source>
</reference>
<accession>A0A9W5PJC0</accession>
<dbReference type="EMBL" id="AHFB01000190">
    <property type="protein sequence ID" value="EOO23579.1"/>
    <property type="molecule type" value="Genomic_DNA"/>
</dbReference>